<proteinExistence type="predicted"/>
<organism evidence="1 2">
    <name type="scientific">Rhizobium setariae</name>
    <dbReference type="NCBI Taxonomy" id="2801340"/>
    <lineage>
        <taxon>Bacteria</taxon>
        <taxon>Pseudomonadati</taxon>
        <taxon>Pseudomonadota</taxon>
        <taxon>Alphaproteobacteria</taxon>
        <taxon>Hyphomicrobiales</taxon>
        <taxon>Rhizobiaceae</taxon>
        <taxon>Rhizobium/Agrobacterium group</taxon>
        <taxon>Rhizobium</taxon>
    </lineage>
</organism>
<dbReference type="RefSeq" id="WP_201657943.1">
    <property type="nucleotide sequence ID" value="NZ_JAEQNC010000005.1"/>
</dbReference>
<dbReference type="Pfam" id="PF09669">
    <property type="entry name" value="Phage_pRha"/>
    <property type="match status" value="1"/>
</dbReference>
<comment type="caution">
    <text evidence="1">The sequence shown here is derived from an EMBL/GenBank/DDBJ whole genome shotgun (WGS) entry which is preliminary data.</text>
</comment>
<gene>
    <name evidence="1" type="ORF">JJB09_11325</name>
</gene>
<dbReference type="InterPro" id="IPR014054">
    <property type="entry name" value="Phage_regulatory_Rha"/>
</dbReference>
<dbReference type="EMBL" id="JAEQNC010000005">
    <property type="protein sequence ID" value="MBL0372619.1"/>
    <property type="molecule type" value="Genomic_DNA"/>
</dbReference>
<dbReference type="NCBIfam" id="TIGR02681">
    <property type="entry name" value="phage_pRha"/>
    <property type="match status" value="1"/>
</dbReference>
<evidence type="ECO:0000313" key="1">
    <source>
        <dbReference type="EMBL" id="MBL0372619.1"/>
    </source>
</evidence>
<protein>
    <submittedName>
        <fullName evidence="1">Rha family transcriptional regulator</fullName>
    </submittedName>
</protein>
<sequence length="125" mass="13844">MKKAPSELAAYFGKEHFNVLQDIDALIKEAPEAELNFQVCSYQAVEGGRSYRMFDMTRDGFALLTMGFNGKKALQFKLKCIDQYDAMEATLKALPVSASTPAIPITFAEALRLAADEAGSDWLRL</sequence>
<accession>A0A936YQZ4</accession>
<evidence type="ECO:0000313" key="2">
    <source>
        <dbReference type="Proteomes" id="UP000633219"/>
    </source>
</evidence>
<name>A0A936YQZ4_9HYPH</name>
<dbReference type="Proteomes" id="UP000633219">
    <property type="component" value="Unassembled WGS sequence"/>
</dbReference>
<dbReference type="AlphaFoldDB" id="A0A936YQZ4"/>
<keyword evidence="2" id="KW-1185">Reference proteome</keyword>
<reference evidence="1" key="1">
    <citation type="submission" date="2021-01" db="EMBL/GenBank/DDBJ databases">
        <title>Rhizobium sp. strain KVB221 16S ribosomal RNA gene Genome sequencing and assembly.</title>
        <authorList>
            <person name="Kang M."/>
        </authorList>
    </citation>
    <scope>NUCLEOTIDE SEQUENCE</scope>
    <source>
        <strain evidence="1">KVB221</strain>
    </source>
</reference>